<gene>
    <name evidence="1" type="ORF">RHMOL_Rhmol07G0202800</name>
</gene>
<dbReference type="Proteomes" id="UP001062846">
    <property type="component" value="Chromosome 7"/>
</dbReference>
<comment type="caution">
    <text evidence="1">The sequence shown here is derived from an EMBL/GenBank/DDBJ whole genome shotgun (WGS) entry which is preliminary data.</text>
</comment>
<sequence length="74" mass="8241">MTNALETKVEQLTRKLEQMELKGSHEVKSVVKVEEVCAICEMAGHSTGECFNIPALKNVLNGMSPEEMSAIQRY</sequence>
<keyword evidence="2" id="KW-1185">Reference proteome</keyword>
<evidence type="ECO:0000313" key="1">
    <source>
        <dbReference type="EMBL" id="KAI8547526.1"/>
    </source>
</evidence>
<dbReference type="EMBL" id="CM046394">
    <property type="protein sequence ID" value="KAI8547526.1"/>
    <property type="molecule type" value="Genomic_DNA"/>
</dbReference>
<accession>A0ACC0N2P3</accession>
<proteinExistence type="predicted"/>
<evidence type="ECO:0000313" key="2">
    <source>
        <dbReference type="Proteomes" id="UP001062846"/>
    </source>
</evidence>
<reference evidence="1" key="1">
    <citation type="submission" date="2022-02" db="EMBL/GenBank/DDBJ databases">
        <title>Plant Genome Project.</title>
        <authorList>
            <person name="Zhang R.-G."/>
        </authorList>
    </citation>
    <scope>NUCLEOTIDE SEQUENCE</scope>
    <source>
        <strain evidence="1">AT1</strain>
    </source>
</reference>
<name>A0ACC0N2P3_RHOML</name>
<protein>
    <submittedName>
        <fullName evidence="1">Uncharacterized protein</fullName>
    </submittedName>
</protein>
<organism evidence="1 2">
    <name type="scientific">Rhododendron molle</name>
    <name type="common">Chinese azalea</name>
    <name type="synonym">Azalea mollis</name>
    <dbReference type="NCBI Taxonomy" id="49168"/>
    <lineage>
        <taxon>Eukaryota</taxon>
        <taxon>Viridiplantae</taxon>
        <taxon>Streptophyta</taxon>
        <taxon>Embryophyta</taxon>
        <taxon>Tracheophyta</taxon>
        <taxon>Spermatophyta</taxon>
        <taxon>Magnoliopsida</taxon>
        <taxon>eudicotyledons</taxon>
        <taxon>Gunneridae</taxon>
        <taxon>Pentapetalae</taxon>
        <taxon>asterids</taxon>
        <taxon>Ericales</taxon>
        <taxon>Ericaceae</taxon>
        <taxon>Ericoideae</taxon>
        <taxon>Rhodoreae</taxon>
        <taxon>Rhododendron</taxon>
    </lineage>
</organism>